<organism evidence="1 2">
    <name type="scientific">Eumeta variegata</name>
    <name type="common">Bagworm moth</name>
    <name type="synonym">Eumeta japonica</name>
    <dbReference type="NCBI Taxonomy" id="151549"/>
    <lineage>
        <taxon>Eukaryota</taxon>
        <taxon>Metazoa</taxon>
        <taxon>Ecdysozoa</taxon>
        <taxon>Arthropoda</taxon>
        <taxon>Hexapoda</taxon>
        <taxon>Insecta</taxon>
        <taxon>Pterygota</taxon>
        <taxon>Neoptera</taxon>
        <taxon>Endopterygota</taxon>
        <taxon>Lepidoptera</taxon>
        <taxon>Glossata</taxon>
        <taxon>Ditrysia</taxon>
        <taxon>Tineoidea</taxon>
        <taxon>Psychidae</taxon>
        <taxon>Oiketicinae</taxon>
        <taxon>Eumeta</taxon>
    </lineage>
</organism>
<dbReference type="EMBL" id="BGZK01000015">
    <property type="protein sequence ID" value="GBP04922.1"/>
    <property type="molecule type" value="Genomic_DNA"/>
</dbReference>
<protein>
    <submittedName>
        <fullName evidence="1">Uncharacterized protein</fullName>
    </submittedName>
</protein>
<keyword evidence="2" id="KW-1185">Reference proteome</keyword>
<reference evidence="1 2" key="1">
    <citation type="journal article" date="2019" name="Commun. Biol.">
        <title>The bagworm genome reveals a unique fibroin gene that provides high tensile strength.</title>
        <authorList>
            <person name="Kono N."/>
            <person name="Nakamura H."/>
            <person name="Ohtoshi R."/>
            <person name="Tomita M."/>
            <person name="Numata K."/>
            <person name="Arakawa K."/>
        </authorList>
    </citation>
    <scope>NUCLEOTIDE SEQUENCE [LARGE SCALE GENOMIC DNA]</scope>
</reference>
<comment type="caution">
    <text evidence="1">The sequence shown here is derived from an EMBL/GenBank/DDBJ whole genome shotgun (WGS) entry which is preliminary data.</text>
</comment>
<accession>A0A4C1SS15</accession>
<proteinExistence type="predicted"/>
<dbReference type="AlphaFoldDB" id="A0A4C1SS15"/>
<evidence type="ECO:0000313" key="1">
    <source>
        <dbReference type="EMBL" id="GBP04922.1"/>
    </source>
</evidence>
<sequence>MLITPARRSIKVHDALVHTLLGSHKHYGDIVRRSKSQLAPIVDRAPRCLHINKCIRFNVLLCAAFLRAAFRSVWLRACMSVCEAEQYTSHDDSQATCVRSDDILRFTAPSARLAAARFLRLGSASTDSQSTYQSLF</sequence>
<evidence type="ECO:0000313" key="2">
    <source>
        <dbReference type="Proteomes" id="UP000299102"/>
    </source>
</evidence>
<gene>
    <name evidence="1" type="ORF">EVAR_3805_1</name>
</gene>
<name>A0A4C1SS15_EUMVA</name>
<dbReference type="Proteomes" id="UP000299102">
    <property type="component" value="Unassembled WGS sequence"/>
</dbReference>